<gene>
    <name evidence="2" type="ORF">ACFPZF_03790</name>
</gene>
<keyword evidence="3" id="KW-1185">Reference proteome</keyword>
<name>A0ABW0V3N5_9ACTN</name>
<dbReference type="EMBL" id="JBHSOC010000004">
    <property type="protein sequence ID" value="MFC5640476.1"/>
    <property type="molecule type" value="Genomic_DNA"/>
</dbReference>
<evidence type="ECO:0000313" key="3">
    <source>
        <dbReference type="Proteomes" id="UP001596066"/>
    </source>
</evidence>
<evidence type="ECO:0000313" key="2">
    <source>
        <dbReference type="EMBL" id="MFC5640476.1"/>
    </source>
</evidence>
<dbReference type="RefSeq" id="WP_346141362.1">
    <property type="nucleotide sequence ID" value="NZ_BAAAUA010000004.1"/>
</dbReference>
<comment type="caution">
    <text evidence="2">The sequence shown here is derived from an EMBL/GenBank/DDBJ whole genome shotgun (WGS) entry which is preliminary data.</text>
</comment>
<evidence type="ECO:0000256" key="1">
    <source>
        <dbReference type="SAM" id="MobiDB-lite"/>
    </source>
</evidence>
<dbReference type="Proteomes" id="UP001596066">
    <property type="component" value="Unassembled WGS sequence"/>
</dbReference>
<reference evidence="3" key="1">
    <citation type="journal article" date="2019" name="Int. J. Syst. Evol. Microbiol.">
        <title>The Global Catalogue of Microorganisms (GCM) 10K type strain sequencing project: providing services to taxonomists for standard genome sequencing and annotation.</title>
        <authorList>
            <consortium name="The Broad Institute Genomics Platform"/>
            <consortium name="The Broad Institute Genome Sequencing Center for Infectious Disease"/>
            <person name="Wu L."/>
            <person name="Ma J."/>
        </authorList>
    </citation>
    <scope>NUCLEOTIDE SEQUENCE [LARGE SCALE GENOMIC DNA]</scope>
    <source>
        <strain evidence="3">CGMCC 4.1622</strain>
    </source>
</reference>
<feature type="region of interest" description="Disordered" evidence="1">
    <location>
        <begin position="1"/>
        <end position="20"/>
    </location>
</feature>
<accession>A0ABW0V3N5</accession>
<proteinExistence type="predicted"/>
<sequence>MSLGGAGRPDTAPEGPRTCPSAPCAPGAGLLGVVSEPGRLAYLPVTVLVDRTFAERAATARLEGHYRFTGPCAEGGCAQWTGEACGVIDRALDAPASGAECEVRPVGALERPFPDCGIRGDCRWFAQRGAAACGVCPGIAGWRPGDPEVG</sequence>
<organism evidence="2 3">
    <name type="scientific">Kitasatospora cinereorecta</name>
    <dbReference type="NCBI Taxonomy" id="285560"/>
    <lineage>
        <taxon>Bacteria</taxon>
        <taxon>Bacillati</taxon>
        <taxon>Actinomycetota</taxon>
        <taxon>Actinomycetes</taxon>
        <taxon>Kitasatosporales</taxon>
        <taxon>Streptomycetaceae</taxon>
        <taxon>Kitasatospora</taxon>
    </lineage>
</organism>
<protein>
    <submittedName>
        <fullName evidence="2">Uncharacterized protein</fullName>
    </submittedName>
</protein>